<dbReference type="Proteomes" id="UP000650081">
    <property type="component" value="Unassembled WGS sequence"/>
</dbReference>
<dbReference type="EMBL" id="JACSIT010000098">
    <property type="protein sequence ID" value="MBC6994443.1"/>
    <property type="molecule type" value="Genomic_DNA"/>
</dbReference>
<reference evidence="1" key="1">
    <citation type="submission" date="2020-08" db="EMBL/GenBank/DDBJ databases">
        <title>Lewinella bacteria from marine environments.</title>
        <authorList>
            <person name="Zhong Y."/>
        </authorList>
    </citation>
    <scope>NUCLEOTIDE SEQUENCE</scope>
    <source>
        <strain evidence="1">KCTC 42187</strain>
    </source>
</reference>
<dbReference type="Pfam" id="PF15869">
    <property type="entry name" value="TolB_like"/>
    <property type="match status" value="1"/>
</dbReference>
<name>A0A923PNE8_9BACT</name>
<evidence type="ECO:0008006" key="3">
    <source>
        <dbReference type="Google" id="ProtNLM"/>
    </source>
</evidence>
<protein>
    <recommendedName>
        <fullName evidence="3">TolB-like 6-blade propeller-like</fullName>
    </recommendedName>
</protein>
<keyword evidence="2" id="KW-1185">Reference proteome</keyword>
<evidence type="ECO:0000313" key="2">
    <source>
        <dbReference type="Proteomes" id="UP000650081"/>
    </source>
</evidence>
<dbReference type="RefSeq" id="WP_187466517.1">
    <property type="nucleotide sequence ID" value="NZ_JACSIT010000098.1"/>
</dbReference>
<evidence type="ECO:0000313" key="1">
    <source>
        <dbReference type="EMBL" id="MBC6994443.1"/>
    </source>
</evidence>
<organism evidence="1 2">
    <name type="scientific">Neolewinella lacunae</name>
    <dbReference type="NCBI Taxonomy" id="1517758"/>
    <lineage>
        <taxon>Bacteria</taxon>
        <taxon>Pseudomonadati</taxon>
        <taxon>Bacteroidota</taxon>
        <taxon>Saprospiria</taxon>
        <taxon>Saprospirales</taxon>
        <taxon>Lewinellaceae</taxon>
        <taxon>Neolewinella</taxon>
    </lineage>
</organism>
<dbReference type="AlphaFoldDB" id="A0A923PNE8"/>
<gene>
    <name evidence="1" type="ORF">H9S92_09725</name>
</gene>
<sequence length="342" mass="39620">MHFQTVIGSCLCFLLLSTCADSDKPGTLSLDLPIEDTLAFVQLNLPHEVYNVGRIATVNEQLVIFDRSNQGRFKVFGLPHYEYLFTYPKDGEEPDMHSFIDHYSMESWNGRFYYLDYPYYRKVNINQQDKTFDRLSAVDFSNINQDVNRVVPLNDTLYMTMNYTPELDEYQHLLFSSNHSQVLEKFGVYPEDGTLFEDPMEKSMHYIYQAVSNAQAGRIAVFYGSVNLIRFYNFAGDLIKEIKVGPYQAPASMDEQKVYFQQPQAVSEGIYVLYFDVHDLSFNQDPEGIRPEIHLYSWDGELLRRFFIDAPVYTFGVADKAKKIIAATAWEGQPIIEMELVE</sequence>
<proteinExistence type="predicted"/>
<comment type="caution">
    <text evidence="1">The sequence shown here is derived from an EMBL/GenBank/DDBJ whole genome shotgun (WGS) entry which is preliminary data.</text>
</comment>
<accession>A0A923PNE8</accession>